<dbReference type="InterPro" id="IPR028082">
    <property type="entry name" value="Peripla_BP_I"/>
</dbReference>
<evidence type="ECO:0000259" key="4">
    <source>
        <dbReference type="Pfam" id="PF13377"/>
    </source>
</evidence>
<keyword evidence="2" id="KW-0238">DNA-binding</keyword>
<dbReference type="Pfam" id="PF13377">
    <property type="entry name" value="Peripla_BP_3"/>
    <property type="match status" value="1"/>
</dbReference>
<organism evidence="5">
    <name type="scientific">Candidatus Desulfosporosinus infrequens</name>
    <dbReference type="NCBI Taxonomy" id="2043169"/>
    <lineage>
        <taxon>Bacteria</taxon>
        <taxon>Bacillati</taxon>
        <taxon>Bacillota</taxon>
        <taxon>Clostridia</taxon>
        <taxon>Eubacteriales</taxon>
        <taxon>Desulfitobacteriaceae</taxon>
        <taxon>Desulfosporosinus</taxon>
    </lineage>
</organism>
<protein>
    <recommendedName>
        <fullName evidence="4">Transcriptional regulator LacI/GalR-like sensor domain-containing protein</fullName>
    </recommendedName>
</protein>
<dbReference type="SUPFAM" id="SSF53822">
    <property type="entry name" value="Periplasmic binding protein-like I"/>
    <property type="match status" value="1"/>
</dbReference>
<evidence type="ECO:0000256" key="1">
    <source>
        <dbReference type="ARBA" id="ARBA00023015"/>
    </source>
</evidence>
<evidence type="ECO:0000256" key="3">
    <source>
        <dbReference type="ARBA" id="ARBA00023163"/>
    </source>
</evidence>
<gene>
    <name evidence="5" type="ORF">SBF1_9210003</name>
</gene>
<accession>A0A2U3LXE8</accession>
<dbReference type="Gene3D" id="3.40.50.2300">
    <property type="match status" value="2"/>
</dbReference>
<name>A0A2U3LXE8_9FIRM</name>
<evidence type="ECO:0000256" key="2">
    <source>
        <dbReference type="ARBA" id="ARBA00023125"/>
    </source>
</evidence>
<sequence length="50" mass="5525">MSSPKLTTVSSSVRSIGMQAAILLHKRMEGFKSEPQNIILPPKLIIRESC</sequence>
<dbReference type="EMBL" id="OMOF01000914">
    <property type="protein sequence ID" value="SPF56518.1"/>
    <property type="molecule type" value="Genomic_DNA"/>
</dbReference>
<dbReference type="InterPro" id="IPR046335">
    <property type="entry name" value="LacI/GalR-like_sensor"/>
</dbReference>
<proteinExistence type="predicted"/>
<dbReference type="Proteomes" id="UP000238916">
    <property type="component" value="Unassembled WGS sequence"/>
</dbReference>
<keyword evidence="3" id="KW-0804">Transcription</keyword>
<reference evidence="5" key="1">
    <citation type="submission" date="2018-02" db="EMBL/GenBank/DDBJ databases">
        <authorList>
            <person name="Cohen D.B."/>
            <person name="Kent A.D."/>
        </authorList>
    </citation>
    <scope>NUCLEOTIDE SEQUENCE [LARGE SCALE GENOMIC DNA]</scope>
    <source>
        <strain evidence="5">Peat soil MAG SbF1</strain>
    </source>
</reference>
<dbReference type="AlphaFoldDB" id="A0A2U3LXE8"/>
<feature type="domain" description="Transcriptional regulator LacI/GalR-like sensor" evidence="4">
    <location>
        <begin position="2"/>
        <end position="50"/>
    </location>
</feature>
<dbReference type="GO" id="GO:0003677">
    <property type="term" value="F:DNA binding"/>
    <property type="evidence" value="ECO:0007669"/>
    <property type="project" value="UniProtKB-KW"/>
</dbReference>
<evidence type="ECO:0000313" key="5">
    <source>
        <dbReference type="EMBL" id="SPF56518.1"/>
    </source>
</evidence>
<keyword evidence="1" id="KW-0805">Transcription regulation</keyword>